<evidence type="ECO:0000259" key="2">
    <source>
        <dbReference type="Pfam" id="PF17288"/>
    </source>
</evidence>
<keyword evidence="4" id="KW-1185">Reference proteome</keyword>
<organism evidence="3 4">
    <name type="scientific">Alkalibacterium thalassium</name>
    <dbReference type="NCBI Taxonomy" id="426701"/>
    <lineage>
        <taxon>Bacteria</taxon>
        <taxon>Bacillati</taxon>
        <taxon>Bacillota</taxon>
        <taxon>Bacilli</taxon>
        <taxon>Lactobacillales</taxon>
        <taxon>Carnobacteriaceae</taxon>
        <taxon>Alkalibacterium</taxon>
    </lineage>
</organism>
<gene>
    <name evidence="3" type="ORF">SAMN04488098_100263</name>
</gene>
<proteinExistence type="predicted"/>
<dbReference type="InterPro" id="IPR006437">
    <property type="entry name" value="Phage_terminase_lsu"/>
</dbReference>
<dbReference type="InterPro" id="IPR035412">
    <property type="entry name" value="Terminase_L_N"/>
</dbReference>
<dbReference type="Pfam" id="PF04466">
    <property type="entry name" value="Terminase_3"/>
    <property type="match status" value="1"/>
</dbReference>
<dbReference type="Gene3D" id="3.40.50.300">
    <property type="entry name" value="P-loop containing nucleotide triphosphate hydrolases"/>
    <property type="match status" value="1"/>
</dbReference>
<evidence type="ECO:0000313" key="3">
    <source>
        <dbReference type="EMBL" id="SDJ68301.1"/>
    </source>
</evidence>
<dbReference type="Gene3D" id="3.30.420.280">
    <property type="match status" value="1"/>
</dbReference>
<accession>A0A1G8VQG5</accession>
<dbReference type="InterPro" id="IPR035413">
    <property type="entry name" value="Terminase_L_C"/>
</dbReference>
<reference evidence="4" key="1">
    <citation type="submission" date="2016-10" db="EMBL/GenBank/DDBJ databases">
        <authorList>
            <person name="Varghese N."/>
            <person name="Submissions S."/>
        </authorList>
    </citation>
    <scope>NUCLEOTIDE SEQUENCE [LARGE SCALE GENOMIC DNA]</scope>
    <source>
        <strain evidence="4">DSM 19181</strain>
    </source>
</reference>
<dbReference type="STRING" id="426701.SAMN04488098_100263"/>
<protein>
    <submittedName>
        <fullName evidence="3">Phage terminase large subunit</fullName>
    </submittedName>
</protein>
<dbReference type="PANTHER" id="PTHR39184:SF1">
    <property type="entry name" value="PBSX PHAGE TERMINASE LARGE SUBUNIT"/>
    <property type="match status" value="1"/>
</dbReference>
<dbReference type="InterPro" id="IPR027417">
    <property type="entry name" value="P-loop_NTPase"/>
</dbReference>
<dbReference type="NCBIfam" id="TIGR01547">
    <property type="entry name" value="phage_term_2"/>
    <property type="match status" value="1"/>
</dbReference>
<dbReference type="EMBL" id="FNFK01000002">
    <property type="protein sequence ID" value="SDJ68301.1"/>
    <property type="molecule type" value="Genomic_DNA"/>
</dbReference>
<dbReference type="AlphaFoldDB" id="A0A1G8VQG5"/>
<feature type="domain" description="Phage terminase large subunit N-terminal" evidence="1">
    <location>
        <begin position="41"/>
        <end position="251"/>
    </location>
</feature>
<sequence length="465" mass="54600">MKKSLLSMNGAIMMLKQKKRTVFSVQKNVNPHFKEVWTSKKPYNILKGGRNSFKSSVIALKLVFMMVAFIMQGEKANVVVVRKVGNTIRDSVFNKIQWAIKLFGMTNRFKATVSPFKITHKRTGSTFYFYGQDDFQKLKSNDIEDIIAVWYEEAAEFNDEEDFDQSNVTFMRQKHALAPYVQFFWSYNPPRNPYHWINEWSDRMTGEPDYLVHISSYLDDELGFVTDQMLKDIERIKSNDYDYYRYIYLGEPVGLGANVYNMNLFKPLDELPSDDRIILLFYSMDTGHSVSATTCGFYGLTAKGKVIRLNTYYYSPAGRVRKKAPSELSKDIHEFITKTSTQEYWRGARIHKRTIDSAEAALRNQYYADYGQHWLPVAKKKKVDMVDYVHDLLAQGRFYYLKIPYPIDMKYADDNEIFIEEHKKYQWDEKTLNTDDPKVIKEDDHTVDEFQYFCTANAKELKLKV</sequence>
<dbReference type="Proteomes" id="UP000199433">
    <property type="component" value="Unassembled WGS sequence"/>
</dbReference>
<evidence type="ECO:0000313" key="4">
    <source>
        <dbReference type="Proteomes" id="UP000199433"/>
    </source>
</evidence>
<dbReference type="Pfam" id="PF17288">
    <property type="entry name" value="Terminase_3C"/>
    <property type="match status" value="1"/>
</dbReference>
<dbReference type="PANTHER" id="PTHR39184">
    <property type="match status" value="1"/>
</dbReference>
<name>A0A1G8VQG5_9LACT</name>
<evidence type="ECO:0000259" key="1">
    <source>
        <dbReference type="Pfam" id="PF04466"/>
    </source>
</evidence>
<dbReference type="InterPro" id="IPR052380">
    <property type="entry name" value="Viral_DNA_packaging_terminase"/>
</dbReference>
<feature type="domain" description="Phage terminase large subunit C-terminal" evidence="2">
    <location>
        <begin position="285"/>
        <end position="452"/>
    </location>
</feature>